<organism evidence="1 2">
    <name type="scientific">Rhodanobacter caeni</name>
    <dbReference type="NCBI Taxonomy" id="657654"/>
    <lineage>
        <taxon>Bacteria</taxon>
        <taxon>Pseudomonadati</taxon>
        <taxon>Pseudomonadota</taxon>
        <taxon>Gammaproteobacteria</taxon>
        <taxon>Lysobacterales</taxon>
        <taxon>Rhodanobacteraceae</taxon>
        <taxon>Rhodanobacter</taxon>
    </lineage>
</organism>
<accession>A0ABN0UGC0</accession>
<dbReference type="EMBL" id="BAAAFO010000002">
    <property type="protein sequence ID" value="GAA0249661.1"/>
    <property type="molecule type" value="Genomic_DNA"/>
</dbReference>
<dbReference type="RefSeq" id="WP_343881556.1">
    <property type="nucleotide sequence ID" value="NZ_BAAAFO010000002.1"/>
</dbReference>
<evidence type="ECO:0008006" key="3">
    <source>
        <dbReference type="Google" id="ProtNLM"/>
    </source>
</evidence>
<dbReference type="Proteomes" id="UP001500657">
    <property type="component" value="Unassembled WGS sequence"/>
</dbReference>
<name>A0ABN0UGC0_9GAMM</name>
<keyword evidence="2" id="KW-1185">Reference proteome</keyword>
<reference evidence="1 2" key="1">
    <citation type="journal article" date="2019" name="Int. J. Syst. Evol. Microbiol.">
        <title>The Global Catalogue of Microorganisms (GCM) 10K type strain sequencing project: providing services to taxonomists for standard genome sequencing and annotation.</title>
        <authorList>
            <consortium name="The Broad Institute Genomics Platform"/>
            <consortium name="The Broad Institute Genome Sequencing Center for Infectious Disease"/>
            <person name="Wu L."/>
            <person name="Ma J."/>
        </authorList>
    </citation>
    <scope>NUCLEOTIDE SEQUENCE [LARGE SCALE GENOMIC DNA]</scope>
    <source>
        <strain evidence="1 2">JCM 16242</strain>
    </source>
</reference>
<evidence type="ECO:0000313" key="2">
    <source>
        <dbReference type="Proteomes" id="UP001500657"/>
    </source>
</evidence>
<protein>
    <recommendedName>
        <fullName evidence="3">YCII-related domain-containing protein</fullName>
    </recommendedName>
</protein>
<evidence type="ECO:0000313" key="1">
    <source>
        <dbReference type="EMBL" id="GAA0249661.1"/>
    </source>
</evidence>
<comment type="caution">
    <text evidence="1">The sequence shown here is derived from an EMBL/GenBank/DDBJ whole genome shotgun (WGS) entry which is preliminary data.</text>
</comment>
<proteinExistence type="predicted"/>
<gene>
    <name evidence="1" type="ORF">GCM10009126_13880</name>
</gene>
<sequence>MKAIVAYGNPFCGLRFIGPFEDERAAATWAEIELDDVPHWWVIEPERCEGDEHAVLVSRDDDGLVVMAICDGPQRAAEYVEGSAYANRHVWTQTIEKPRSLRLDVLM</sequence>